<dbReference type="PANTHER" id="PTHR48051:SF1">
    <property type="entry name" value="RAS SUPPRESSOR PROTEIN 1"/>
    <property type="match status" value="1"/>
</dbReference>
<dbReference type="SUPFAM" id="SSF52058">
    <property type="entry name" value="L domain-like"/>
    <property type="match status" value="1"/>
</dbReference>
<keyword evidence="2" id="KW-0677">Repeat</keyword>
<evidence type="ECO:0000313" key="3">
    <source>
        <dbReference type="EMBL" id="KAE9343534.1"/>
    </source>
</evidence>
<organism evidence="3 4">
    <name type="scientific">Phytophthora rubi</name>
    <dbReference type="NCBI Taxonomy" id="129364"/>
    <lineage>
        <taxon>Eukaryota</taxon>
        <taxon>Sar</taxon>
        <taxon>Stramenopiles</taxon>
        <taxon>Oomycota</taxon>
        <taxon>Peronosporomycetes</taxon>
        <taxon>Peronosporales</taxon>
        <taxon>Peronosporaceae</taxon>
        <taxon>Phytophthora</taxon>
    </lineage>
</organism>
<dbReference type="PANTHER" id="PTHR48051">
    <property type="match status" value="1"/>
</dbReference>
<evidence type="ECO:0008006" key="5">
    <source>
        <dbReference type="Google" id="ProtNLM"/>
    </source>
</evidence>
<protein>
    <recommendedName>
        <fullName evidence="5">Leucine-rich repeat-containing N-terminal plant-type domain-containing protein</fullName>
    </recommendedName>
</protein>
<dbReference type="EMBL" id="QXFT01000453">
    <property type="protein sequence ID" value="KAE9343534.1"/>
    <property type="molecule type" value="Genomic_DNA"/>
</dbReference>
<comment type="caution">
    <text evidence="3">The sequence shown here is derived from an EMBL/GenBank/DDBJ whole genome shotgun (WGS) entry which is preliminary data.</text>
</comment>
<gene>
    <name evidence="3" type="ORF">PR003_g8917</name>
</gene>
<keyword evidence="1" id="KW-0433">Leucine-rich repeat</keyword>
<keyword evidence="4" id="KW-1185">Reference proteome</keyword>
<evidence type="ECO:0000256" key="1">
    <source>
        <dbReference type="ARBA" id="ARBA00022614"/>
    </source>
</evidence>
<dbReference type="Proteomes" id="UP000434957">
    <property type="component" value="Unassembled WGS sequence"/>
</dbReference>
<dbReference type="Gene3D" id="3.80.10.10">
    <property type="entry name" value="Ribonuclease Inhibitor"/>
    <property type="match status" value="1"/>
</dbReference>
<accession>A0A6A4FHP3</accession>
<name>A0A6A4FHP3_9STRA</name>
<dbReference type="InterPro" id="IPR032675">
    <property type="entry name" value="LRR_dom_sf"/>
</dbReference>
<dbReference type="AlphaFoldDB" id="A0A6A4FHP3"/>
<proteinExistence type="predicted"/>
<evidence type="ECO:0000313" key="4">
    <source>
        <dbReference type="Proteomes" id="UP000434957"/>
    </source>
</evidence>
<reference evidence="3 4" key="1">
    <citation type="submission" date="2018-08" db="EMBL/GenBank/DDBJ databases">
        <title>Genomic investigation of the strawberry pathogen Phytophthora fragariae indicates pathogenicity is determined by transcriptional variation in three key races.</title>
        <authorList>
            <person name="Adams T.M."/>
            <person name="Armitage A.D."/>
            <person name="Sobczyk M.K."/>
            <person name="Bates H.J."/>
            <person name="Dunwell J.M."/>
            <person name="Nellist C.F."/>
            <person name="Harrison R.J."/>
        </authorList>
    </citation>
    <scope>NUCLEOTIDE SEQUENCE [LARGE SCALE GENOMIC DNA]</scope>
    <source>
        <strain evidence="3 4">SCRP333</strain>
    </source>
</reference>
<sequence>MVSLVVRVMQDIFQSLDARVLNSLIISHCTELAIPADIRRFSKLMALELYNSTIIKWPASASLSLSHFPYLATLYIVRSRLPGLPDGLTSDFSSNIVDVEFAATDLGGPLPDDLDKKWPSVLMLYLEHCGLQEFPSALAGMGLTDLSLVGNNISVVPDNLSDSSMYVMLDRNPLDRIPDSFESLEQLNYLTVQYTNISTLPHWLQAEDVSLNFRASGTPYCRNLPADSPEAAFAWCATDDYSNGIFPLAKRDRERAIHAAS</sequence>
<dbReference type="GO" id="GO:0005737">
    <property type="term" value="C:cytoplasm"/>
    <property type="evidence" value="ECO:0007669"/>
    <property type="project" value="TreeGrafter"/>
</dbReference>
<evidence type="ECO:0000256" key="2">
    <source>
        <dbReference type="ARBA" id="ARBA00022737"/>
    </source>
</evidence>
<dbReference type="InterPro" id="IPR050216">
    <property type="entry name" value="LRR_domain-containing"/>
</dbReference>